<feature type="domain" description="Type VI secretion system component TssM1 N-terminal" evidence="4">
    <location>
        <begin position="200"/>
        <end position="454"/>
    </location>
</feature>
<evidence type="ECO:0000259" key="5">
    <source>
        <dbReference type="Pfam" id="PF21070"/>
    </source>
</evidence>
<dbReference type="InterPro" id="IPR009612">
    <property type="entry name" value="IcmF-rel"/>
</dbReference>
<dbReference type="InterPro" id="IPR048677">
    <property type="entry name" value="TssM1_hel"/>
</dbReference>
<dbReference type="NCBIfam" id="TIGR03348">
    <property type="entry name" value="VI_IcmF"/>
    <property type="match status" value="1"/>
</dbReference>
<organism evidence="6 7">
    <name type="scientific">Aeromonas schubertii</name>
    <dbReference type="NCBI Taxonomy" id="652"/>
    <lineage>
        <taxon>Bacteria</taxon>
        <taxon>Pseudomonadati</taxon>
        <taxon>Pseudomonadota</taxon>
        <taxon>Gammaproteobacteria</taxon>
        <taxon>Aeromonadales</taxon>
        <taxon>Aeromonadaceae</taxon>
        <taxon>Aeromonas</taxon>
    </lineage>
</organism>
<evidence type="ECO:0000259" key="3">
    <source>
        <dbReference type="Pfam" id="PF06761"/>
    </source>
</evidence>
<keyword evidence="7" id="KW-1185">Reference proteome</keyword>
<dbReference type="InterPro" id="IPR010623">
    <property type="entry name" value="IcmF_C"/>
</dbReference>
<comment type="caution">
    <text evidence="6">The sequence shown here is derived from an EMBL/GenBank/DDBJ whole genome shotgun (WGS) entry which is preliminary data.</text>
</comment>
<feature type="transmembrane region" description="Helical" evidence="1">
    <location>
        <begin position="450"/>
        <end position="471"/>
    </location>
</feature>
<dbReference type="InterPro" id="IPR025743">
    <property type="entry name" value="TssM1_N"/>
</dbReference>
<protein>
    <submittedName>
        <fullName evidence="6">Type VI secretion system membrane subunit TssM</fullName>
    </submittedName>
</protein>
<keyword evidence="1" id="KW-1133">Transmembrane helix</keyword>
<dbReference type="Pfam" id="PF06744">
    <property type="entry name" value="IcmF_C"/>
    <property type="match status" value="1"/>
</dbReference>
<name>A0ABS7VH81_9GAMM</name>
<dbReference type="Pfam" id="PF14331">
    <property type="entry name" value="IcmF-related_N"/>
    <property type="match status" value="1"/>
</dbReference>
<keyword evidence="1" id="KW-0472">Membrane</keyword>
<feature type="domain" description="IcmF-related" evidence="3">
    <location>
        <begin position="506"/>
        <end position="819"/>
    </location>
</feature>
<evidence type="ECO:0000256" key="1">
    <source>
        <dbReference type="SAM" id="Phobius"/>
    </source>
</evidence>
<dbReference type="Proteomes" id="UP000774958">
    <property type="component" value="Unassembled WGS sequence"/>
</dbReference>
<dbReference type="PANTHER" id="PTHR36153:SF5">
    <property type="entry name" value="EXPORTED PROTEIN"/>
    <property type="match status" value="1"/>
</dbReference>
<dbReference type="InterPro" id="IPR017731">
    <property type="entry name" value="TssM1-like"/>
</dbReference>
<dbReference type="InterPro" id="IPR053156">
    <property type="entry name" value="T6SS_TssM-like"/>
</dbReference>
<sequence>MFKTIFTFMKQLVGKLKPSWALVGIVLWTLVLLLVWWLGPVLQLGESQPLKPLWTRVVFTLLWLWLILGILSWRMWKKMQQLKAERRDQEENEADPVKPLVEAQGHFLDRWLDALREQLGKGALYAMPWYLVLGASGSGKSSLIHRANPPSRLNPRLDAQLRDHASELAVECWVGEQAVMLDPDGTLLVHSESELAPNERRSERLWQHLLQWVAEHRRRQPLNGLVLAVDLGWLAQAGVAERKAYAQLMKARLQEVSLAMNTRLPLYVVFTKLDLLRGFDALYQQLDKAGREAVLGATFSPDASSGKGWLGELEAFWEQWVGQLNGNLPAMMTQGLDASQRAALFAFTRQLAGLRDYVLELLGEILDERDSKPLLMRGVYVSSVYQQGVPFDAFIQATAQRYELAEPIHPALRGESTTYFVKGLFSGVIFPEAHLAGENRLHTLYRRRRMAIGVGCLGLAGALLVAGWHHFYRVNEAAGRTVLTKAQAFTDTNELSGQQGFGYSQLPRLNLIREATLSFGNYREKTPWIADLGLYQGDQIGPYVEGTYLQLLRLRFLPAVMAGLKGDLERVPAGSEEKLAILRVMRMLDDASGRNRELVEQFMANRWQAAFPGQGAQQEQLMAHLDYALQHTDWYGSRQQKDQAAIEAFIPFREPIRTAQIELGKLPMFQRVYQSMVARGQEQLPPDLALRDEVGPTFDTVFMMRNEAAGSVPRLLTWSGFSEFFLKQDQALVDLTAMDAWVLGQRKQTHLSDADRKEITRQVNDRYVTDYVNQWQKVMVNLDVQPLTTPEQALDVIAAITGNDQPFQRILATLDDNTRIRQLSDDEKDMSQALSARIGRPFLNTNAVLSGRGEQGPLISEVNQKLTELYHYLELIVNATDPGQSALKAVQLRLGNKYADPVFALQQYARGLPEPLNRWVGQLAEQSAQLVVDLAMSSLNQEWQEKVVTPFNNQLAGRYPFDMNAAKDAPLSEMERFFAPGGTLDSFYQTNLKPMVESGLLQGELGSPIQAELVKQLERAARIRQTFFNSEGNLEVQFALEPIELTANKRRSVINIDGQLLEYAHGRRTKTPLIWPNTMRDGAESKLTLVPANREHSPRSQGYVGPWAMFRLMDKGELTKVSEATFDVRFPVDQGAMTYRVYTDASHNPFAGGLFSQFRLPETLY</sequence>
<evidence type="ECO:0000259" key="2">
    <source>
        <dbReference type="Pfam" id="PF06744"/>
    </source>
</evidence>
<dbReference type="PANTHER" id="PTHR36153">
    <property type="entry name" value="INNER MEMBRANE PROTEIN-RELATED"/>
    <property type="match status" value="1"/>
</dbReference>
<feature type="transmembrane region" description="Helical" evidence="1">
    <location>
        <begin position="20"/>
        <end position="38"/>
    </location>
</feature>
<dbReference type="Pfam" id="PF06761">
    <property type="entry name" value="IcmF-related"/>
    <property type="match status" value="1"/>
</dbReference>
<feature type="domain" description="Type VI secretion system IcmF C-terminal" evidence="2">
    <location>
        <begin position="1038"/>
        <end position="1144"/>
    </location>
</feature>
<keyword evidence="1" id="KW-0812">Transmembrane</keyword>
<feature type="domain" description="Type VI secretion system component TssM1 helical" evidence="5">
    <location>
        <begin position="935"/>
        <end position="997"/>
    </location>
</feature>
<proteinExistence type="predicted"/>
<dbReference type="EMBL" id="JAIRBT010000043">
    <property type="protein sequence ID" value="MBZ6068401.1"/>
    <property type="molecule type" value="Genomic_DNA"/>
</dbReference>
<gene>
    <name evidence="6" type="primary">tssM</name>
    <name evidence="6" type="ORF">LA374_19640</name>
</gene>
<reference evidence="6 7" key="1">
    <citation type="submission" date="2021-09" db="EMBL/GenBank/DDBJ databases">
        <title>Aeromonas schubertii isolated from Asian sea bass.</title>
        <authorList>
            <person name="Pinpimai K."/>
        </authorList>
    </citation>
    <scope>NUCLEOTIDE SEQUENCE [LARGE SCALE GENOMIC DNA]</scope>
    <source>
        <strain evidence="6 7">CHULA2021a</strain>
    </source>
</reference>
<evidence type="ECO:0000313" key="7">
    <source>
        <dbReference type="Proteomes" id="UP000774958"/>
    </source>
</evidence>
<dbReference type="RefSeq" id="WP_224163729.1">
    <property type="nucleotide sequence ID" value="NZ_JAIRBT010000043.1"/>
</dbReference>
<accession>A0ABS7VH81</accession>
<evidence type="ECO:0000259" key="4">
    <source>
        <dbReference type="Pfam" id="PF14331"/>
    </source>
</evidence>
<dbReference type="Pfam" id="PF21070">
    <property type="entry name" value="IcmF_helical"/>
    <property type="match status" value="1"/>
</dbReference>
<evidence type="ECO:0000313" key="6">
    <source>
        <dbReference type="EMBL" id="MBZ6068401.1"/>
    </source>
</evidence>
<feature type="transmembrane region" description="Helical" evidence="1">
    <location>
        <begin position="53"/>
        <end position="73"/>
    </location>
</feature>